<dbReference type="PANTHER" id="PTHR21015:SF28">
    <property type="entry name" value="SLL1722 PROTEIN"/>
    <property type="match status" value="1"/>
</dbReference>
<accession>A0ABV2N5J5</accession>
<dbReference type="Gene3D" id="3.40.50.2000">
    <property type="entry name" value="Glycogen Phosphorylase B"/>
    <property type="match status" value="1"/>
</dbReference>
<proteinExistence type="predicted"/>
<name>A0ABV2N5J5_9HYPH</name>
<evidence type="ECO:0000313" key="3">
    <source>
        <dbReference type="Proteomes" id="UP001549076"/>
    </source>
</evidence>
<feature type="domain" description="Glycosyl transferase family 28 C-terminal" evidence="1">
    <location>
        <begin position="289"/>
        <end position="370"/>
    </location>
</feature>
<evidence type="ECO:0000259" key="1">
    <source>
        <dbReference type="Pfam" id="PF04101"/>
    </source>
</evidence>
<dbReference type="InterPro" id="IPR007235">
    <property type="entry name" value="Glyco_trans_28_C"/>
</dbReference>
<dbReference type="PANTHER" id="PTHR21015">
    <property type="entry name" value="UDP-N-ACETYLGLUCOSAMINE--N-ACETYLMURAMYL-(PENTAPEPTIDE) PYROPHOSPHORYL-UNDECAPRENOL N-ACETYLGLUCOSAMINE TRANSFERASE 1"/>
    <property type="match status" value="1"/>
</dbReference>
<dbReference type="RefSeq" id="WP_354198527.1">
    <property type="nucleotide sequence ID" value="NZ_JBEPML010000020.1"/>
</dbReference>
<organism evidence="2 3">
    <name type="scientific">Aquamicrobium terrae</name>
    <dbReference type="NCBI Taxonomy" id="1324945"/>
    <lineage>
        <taxon>Bacteria</taxon>
        <taxon>Pseudomonadati</taxon>
        <taxon>Pseudomonadota</taxon>
        <taxon>Alphaproteobacteria</taxon>
        <taxon>Hyphomicrobiales</taxon>
        <taxon>Phyllobacteriaceae</taxon>
        <taxon>Aquamicrobium</taxon>
    </lineage>
</organism>
<comment type="caution">
    <text evidence="2">The sequence shown here is derived from an EMBL/GenBank/DDBJ whole genome shotgun (WGS) entry which is preliminary data.</text>
</comment>
<gene>
    <name evidence="2" type="ORF">ABID37_004332</name>
</gene>
<sequence>MRQIISCDGYAPGSRPFRPAAGPARIALYSHDTLGFGHWRRNLLLATALRRLDPAPQVLMIAGMREAGAFDLPEGVDTLTLPAYGKDSVGDYRARDLDLELGELAALRAASIRAALVSYDPDLLIVDNVPRGAQGEMVQALTALRARGKARIVLGLRDVIDTPEAVRGQWLRQRNHTALRRWFDEVWIYGDPNFYNLVTEYSFSEEFASRVRFMGYLDQRERLVSAISPAPQASPYVLCTVGGGRDGARICDIFTQASLPTGHRGILITGSQMPASDRAALRARIAARGDMEMLDFTPEPLRLIAGAARVVAMGGYNTVTELLSFGVPALILPRTRPRREQILRAERLAARHLVGMIEPDRLTPENLSAWLAGPPPRPERVREMLDMSGLDCVRARAFELLYPNIRRICA</sequence>
<protein>
    <submittedName>
        <fullName evidence="2">Glycosyltransferase</fullName>
    </submittedName>
</protein>
<dbReference type="Pfam" id="PF04101">
    <property type="entry name" value="Glyco_tran_28_C"/>
    <property type="match status" value="1"/>
</dbReference>
<reference evidence="2 3" key="1">
    <citation type="submission" date="2024-06" db="EMBL/GenBank/DDBJ databases">
        <title>Genomic Encyclopedia of Type Strains, Phase IV (KMG-IV): sequencing the most valuable type-strain genomes for metagenomic binning, comparative biology and taxonomic classification.</title>
        <authorList>
            <person name="Goeker M."/>
        </authorList>
    </citation>
    <scope>NUCLEOTIDE SEQUENCE [LARGE SCALE GENOMIC DNA]</scope>
    <source>
        <strain evidence="2 3">DSM 27865</strain>
    </source>
</reference>
<dbReference type="EMBL" id="JBEPML010000020">
    <property type="protein sequence ID" value="MET3794092.1"/>
    <property type="molecule type" value="Genomic_DNA"/>
</dbReference>
<evidence type="ECO:0000313" key="2">
    <source>
        <dbReference type="EMBL" id="MET3794092.1"/>
    </source>
</evidence>
<dbReference type="Proteomes" id="UP001549076">
    <property type="component" value="Unassembled WGS sequence"/>
</dbReference>
<dbReference type="SUPFAM" id="SSF53756">
    <property type="entry name" value="UDP-Glycosyltransferase/glycogen phosphorylase"/>
    <property type="match status" value="1"/>
</dbReference>
<keyword evidence="3" id="KW-1185">Reference proteome</keyword>